<dbReference type="EMBL" id="AGCK01000224">
    <property type="protein sequence ID" value="EHM44443.1"/>
    <property type="molecule type" value="Genomic_DNA"/>
</dbReference>
<reference evidence="1 2" key="1">
    <citation type="submission" date="2011-08" db="EMBL/GenBank/DDBJ databases">
        <authorList>
            <person name="Weinstock G."/>
            <person name="Sodergren E."/>
            <person name="Clifton S."/>
            <person name="Fulton L."/>
            <person name="Fulton B."/>
            <person name="Courtney L."/>
            <person name="Fronick C."/>
            <person name="Harrison M."/>
            <person name="Strong C."/>
            <person name="Farmer C."/>
            <person name="Delahaunty K."/>
            <person name="Markovic C."/>
            <person name="Hall O."/>
            <person name="Minx P."/>
            <person name="Tomlinson C."/>
            <person name="Mitreva M."/>
            <person name="Hou S."/>
            <person name="Chen J."/>
            <person name="Wollam A."/>
            <person name="Pepin K.H."/>
            <person name="Johnson M."/>
            <person name="Bhonagiri V."/>
            <person name="Zhang X."/>
            <person name="Suruliraj S."/>
            <person name="Warren W."/>
            <person name="Chinwalla A."/>
            <person name="Mardis E.R."/>
            <person name="Wilson R.K."/>
        </authorList>
    </citation>
    <scope>NUCLEOTIDE SEQUENCE [LARGE SCALE GENOMIC DNA]</scope>
    <source>
        <strain evidence="1 2">ATCC 29863</strain>
    </source>
</reference>
<name>G9YT00_FLAPL</name>
<comment type="caution">
    <text evidence="1">The sequence shown here is derived from an EMBL/GenBank/DDBJ whole genome shotgun (WGS) entry which is preliminary data.</text>
</comment>
<accession>G9YT00</accession>
<evidence type="ECO:0000313" key="2">
    <source>
        <dbReference type="Proteomes" id="UP000004459"/>
    </source>
</evidence>
<dbReference type="AlphaFoldDB" id="G9YT00"/>
<evidence type="ECO:0000313" key="1">
    <source>
        <dbReference type="EMBL" id="EHM44443.1"/>
    </source>
</evidence>
<protein>
    <submittedName>
        <fullName evidence="1">Uncharacterized protein</fullName>
    </submittedName>
</protein>
<sequence>MIPADQTRGGIFAKMPPLILCYIQKPFGIIYKRFSDASFETPKIEKRD</sequence>
<dbReference type="Proteomes" id="UP000004459">
    <property type="component" value="Unassembled WGS sequence"/>
</dbReference>
<gene>
    <name evidence="1" type="ORF">HMPREF0372_02659</name>
</gene>
<dbReference type="HOGENOM" id="CLU_3151474_0_0_9"/>
<organism evidence="1 2">
    <name type="scientific">Flavonifractor plautii ATCC 29863</name>
    <dbReference type="NCBI Taxonomy" id="411475"/>
    <lineage>
        <taxon>Bacteria</taxon>
        <taxon>Bacillati</taxon>
        <taxon>Bacillota</taxon>
        <taxon>Clostridia</taxon>
        <taxon>Eubacteriales</taxon>
        <taxon>Oscillospiraceae</taxon>
        <taxon>Flavonifractor</taxon>
    </lineage>
</organism>
<proteinExistence type="predicted"/>